<sequence>MARITGPLRRGVATARTALRRTRRGRLVLLSSTVLGLIVAPFASGAVSTGAITGGARNPTANTSSSYSKETQIIGSVAQGQGGVAANTGGYVTRQSNKSDSGGGAIYGCRAKPGTEACVSANNLNNGDAFRFQTSPGANTVGVFRFGLDLKQLVDKAPFATNGTAVVANLNADKVDGKSAEDFAAKTDLDTLVPKGSLLFAAVGADGAIAANRGVPAHGKATVATDGNGNEVFTVPFSGDLSACAYTASPTDVNATTIAVAPGSDKSTVVVTEKGSTAYGFHLQVTC</sequence>
<keyword evidence="2" id="KW-1185">Reference proteome</keyword>
<evidence type="ECO:0000313" key="1">
    <source>
        <dbReference type="EMBL" id="QEC48269.1"/>
    </source>
</evidence>
<reference evidence="1 2" key="1">
    <citation type="journal article" date="2018" name="J. Microbiol.">
        <title>Baekduia soli gen. nov., sp. nov., a novel bacterium isolated from the soil of Baekdu Mountain and proposal of a novel family name, Baekduiaceae fam. nov.</title>
        <authorList>
            <person name="An D.S."/>
            <person name="Siddiqi M.Z."/>
            <person name="Kim K.H."/>
            <person name="Yu H.S."/>
            <person name="Im W.T."/>
        </authorList>
    </citation>
    <scope>NUCLEOTIDE SEQUENCE [LARGE SCALE GENOMIC DNA]</scope>
    <source>
        <strain evidence="1 2">BR7-21</strain>
    </source>
</reference>
<name>A0A5B8U572_9ACTN</name>
<organism evidence="1 2">
    <name type="scientific">Baekduia soli</name>
    <dbReference type="NCBI Taxonomy" id="496014"/>
    <lineage>
        <taxon>Bacteria</taxon>
        <taxon>Bacillati</taxon>
        <taxon>Actinomycetota</taxon>
        <taxon>Thermoleophilia</taxon>
        <taxon>Solirubrobacterales</taxon>
        <taxon>Baekduiaceae</taxon>
        <taxon>Baekduia</taxon>
    </lineage>
</organism>
<dbReference type="EMBL" id="CP042430">
    <property type="protein sequence ID" value="QEC48269.1"/>
    <property type="molecule type" value="Genomic_DNA"/>
</dbReference>
<evidence type="ECO:0000313" key="2">
    <source>
        <dbReference type="Proteomes" id="UP000321805"/>
    </source>
</evidence>
<dbReference type="OrthoDB" id="5243082at2"/>
<dbReference type="RefSeq" id="WP_146919619.1">
    <property type="nucleotide sequence ID" value="NZ_CP042430.1"/>
</dbReference>
<dbReference type="AlphaFoldDB" id="A0A5B8U572"/>
<accession>A0A5B8U572</accession>
<protein>
    <submittedName>
        <fullName evidence="1">Uncharacterized protein</fullName>
    </submittedName>
</protein>
<dbReference type="Proteomes" id="UP000321805">
    <property type="component" value="Chromosome"/>
</dbReference>
<gene>
    <name evidence="1" type="ORF">FSW04_12295</name>
</gene>
<dbReference type="KEGG" id="bsol:FSW04_12295"/>
<proteinExistence type="predicted"/>